<keyword evidence="2" id="KW-0732">Signal</keyword>
<evidence type="ECO:0000259" key="3">
    <source>
        <dbReference type="Pfam" id="PF02018"/>
    </source>
</evidence>
<accession>V4P1L1</accession>
<dbReference type="SUPFAM" id="SSF49785">
    <property type="entry name" value="Galactose-binding domain-like"/>
    <property type="match status" value="1"/>
</dbReference>
<dbReference type="InterPro" id="IPR008979">
    <property type="entry name" value="Galactose-bd-like_sf"/>
</dbReference>
<dbReference type="RefSeq" id="WP_018081274.1">
    <property type="nucleotide sequence ID" value="NZ_AQWM01000004.1"/>
</dbReference>
<dbReference type="AlphaFoldDB" id="V4P1L1"/>
<feature type="chain" id="PRO_5004724359" description="CBM-cenC domain-containing protein" evidence="2">
    <location>
        <begin position="23"/>
        <end position="192"/>
    </location>
</feature>
<dbReference type="GO" id="GO:0016798">
    <property type="term" value="F:hydrolase activity, acting on glycosyl bonds"/>
    <property type="evidence" value="ECO:0007669"/>
    <property type="project" value="InterPro"/>
</dbReference>
<dbReference type="Pfam" id="PF02018">
    <property type="entry name" value="CBM_4_9"/>
    <property type="match status" value="1"/>
</dbReference>
<keyword evidence="5" id="KW-1185">Reference proteome</keyword>
<reference evidence="4 5" key="1">
    <citation type="journal article" date="2014" name="Nature">
        <title>Sequential evolution of bacterial morphology by co-option of a developmental regulator.</title>
        <authorList>
            <person name="Jiang C."/>
            <person name="Brown P.J."/>
            <person name="Ducret A."/>
            <person name="Brun Y.V."/>
        </authorList>
    </citation>
    <scope>NUCLEOTIDE SEQUENCE [LARGE SCALE GENOMIC DNA]</scope>
    <source>
        <strain evidence="4 5">DSM 16100</strain>
    </source>
</reference>
<dbReference type="OrthoDB" id="7561968at2"/>
<name>V4P1L1_9CAUL</name>
<evidence type="ECO:0000313" key="4">
    <source>
        <dbReference type="EMBL" id="ESQ87887.1"/>
    </source>
</evidence>
<feature type="domain" description="CBM-cenC" evidence="3">
    <location>
        <begin position="41"/>
        <end position="140"/>
    </location>
</feature>
<evidence type="ECO:0000256" key="2">
    <source>
        <dbReference type="SAM" id="SignalP"/>
    </source>
</evidence>
<proteinExistence type="predicted"/>
<feature type="signal peptide" evidence="2">
    <location>
        <begin position="1"/>
        <end position="22"/>
    </location>
</feature>
<dbReference type="InterPro" id="IPR003305">
    <property type="entry name" value="CenC_carb-bd"/>
</dbReference>
<dbReference type="Proteomes" id="UP000017837">
    <property type="component" value="Unassembled WGS sequence"/>
</dbReference>
<dbReference type="PATRIC" id="fig|1121022.4.peg.3402"/>
<keyword evidence="1" id="KW-0378">Hydrolase</keyword>
<dbReference type="Gene3D" id="2.60.120.260">
    <property type="entry name" value="Galactose-binding domain-like"/>
    <property type="match status" value="1"/>
</dbReference>
<dbReference type="STRING" id="1121022.GCA_000376105_01607"/>
<organism evidence="4 5">
    <name type="scientific">Asticcacaulis benevestitus DSM 16100 = ATCC BAA-896</name>
    <dbReference type="NCBI Taxonomy" id="1121022"/>
    <lineage>
        <taxon>Bacteria</taxon>
        <taxon>Pseudomonadati</taxon>
        <taxon>Pseudomonadota</taxon>
        <taxon>Alphaproteobacteria</taxon>
        <taxon>Caulobacterales</taxon>
        <taxon>Caulobacteraceae</taxon>
        <taxon>Asticcacaulis</taxon>
    </lineage>
</organism>
<protein>
    <recommendedName>
        <fullName evidence="3">CBM-cenC domain-containing protein</fullName>
    </recommendedName>
</protein>
<comment type="caution">
    <text evidence="4">The sequence shown here is derived from an EMBL/GenBank/DDBJ whole genome shotgun (WGS) entry which is preliminary data.</text>
</comment>
<dbReference type="EMBL" id="AWGB01000040">
    <property type="protein sequence ID" value="ESQ87887.1"/>
    <property type="molecule type" value="Genomic_DNA"/>
</dbReference>
<sequence length="192" mass="20061">MKRYITAVLIASFSLLAPAAHAAALATIDVIGKAINHPAADQWSIYGTSEKHELVKDSGVNGGAAFQVTSAGAALNPWDIQAGVTTSKAVKKGDVILLAFWARAVTPQTVNVPAVVQQTSAPYTRIGAENLTITADWKLYYVSGPADQDYAAGTLGASVQLANGAQTVALGPVFLLNYGPGYNPKYLPHNIP</sequence>
<evidence type="ECO:0000256" key="1">
    <source>
        <dbReference type="ARBA" id="ARBA00022801"/>
    </source>
</evidence>
<evidence type="ECO:0000313" key="5">
    <source>
        <dbReference type="Proteomes" id="UP000017837"/>
    </source>
</evidence>
<gene>
    <name evidence="4" type="ORF">ABENE_16735</name>
</gene>
<dbReference type="eggNOG" id="COG2730">
    <property type="taxonomic scope" value="Bacteria"/>
</dbReference>